<feature type="repeat" description="PPR" evidence="2">
    <location>
        <begin position="249"/>
        <end position="283"/>
    </location>
</feature>
<evidence type="ECO:0000313" key="4">
    <source>
        <dbReference type="EMBL" id="RRT43669.1"/>
    </source>
</evidence>
<dbReference type="Pfam" id="PF01535">
    <property type="entry name" value="PPR"/>
    <property type="match status" value="2"/>
</dbReference>
<evidence type="ECO:0000313" key="5">
    <source>
        <dbReference type="Proteomes" id="UP000287651"/>
    </source>
</evidence>
<gene>
    <name evidence="4" type="ORF">B296_00044446</name>
</gene>
<evidence type="ECO:0000259" key="3">
    <source>
        <dbReference type="Pfam" id="PF14432"/>
    </source>
</evidence>
<dbReference type="InterPro" id="IPR046849">
    <property type="entry name" value="E2_motif"/>
</dbReference>
<dbReference type="GO" id="GO:0009451">
    <property type="term" value="P:RNA modification"/>
    <property type="evidence" value="ECO:0007669"/>
    <property type="project" value="InterPro"/>
</dbReference>
<dbReference type="Pfam" id="PF20431">
    <property type="entry name" value="E_motif"/>
    <property type="match status" value="1"/>
</dbReference>
<comment type="caution">
    <text evidence="4">The sequence shown here is derived from an EMBL/GenBank/DDBJ whole genome shotgun (WGS) entry which is preliminary data.</text>
</comment>
<feature type="repeat" description="PPR" evidence="2">
    <location>
        <begin position="350"/>
        <end position="384"/>
    </location>
</feature>
<dbReference type="PANTHER" id="PTHR47926:SF360">
    <property type="entry name" value="PENTATRICOPEPTIDE REPEAT-CONTAINING PROTEIN"/>
    <property type="match status" value="1"/>
</dbReference>
<accession>A0A426XVY5</accession>
<reference evidence="4 5" key="1">
    <citation type="journal article" date="2014" name="Agronomy (Basel)">
        <title>A Draft Genome Sequence for Ensete ventricosum, the Drought-Tolerant Tree Against Hunger.</title>
        <authorList>
            <person name="Harrison J."/>
            <person name="Moore K.A."/>
            <person name="Paszkiewicz K."/>
            <person name="Jones T."/>
            <person name="Grant M."/>
            <person name="Ambacheew D."/>
            <person name="Muzemil S."/>
            <person name="Studholme D.J."/>
        </authorList>
    </citation>
    <scope>NUCLEOTIDE SEQUENCE [LARGE SCALE GENOMIC DNA]</scope>
</reference>
<dbReference type="GO" id="GO:0008270">
    <property type="term" value="F:zinc ion binding"/>
    <property type="evidence" value="ECO:0007669"/>
    <property type="project" value="InterPro"/>
</dbReference>
<dbReference type="InterPro" id="IPR002885">
    <property type="entry name" value="PPR_rpt"/>
</dbReference>
<protein>
    <recommendedName>
        <fullName evidence="3">DYW domain-containing protein</fullName>
    </recommendedName>
</protein>
<dbReference type="Pfam" id="PF20430">
    <property type="entry name" value="Eplus_motif"/>
    <property type="match status" value="1"/>
</dbReference>
<dbReference type="InterPro" id="IPR032867">
    <property type="entry name" value="DYW_dom"/>
</dbReference>
<dbReference type="Pfam" id="PF14432">
    <property type="entry name" value="DYW_deaminase"/>
    <property type="match status" value="1"/>
</dbReference>
<evidence type="ECO:0000256" key="1">
    <source>
        <dbReference type="ARBA" id="ARBA00022737"/>
    </source>
</evidence>
<dbReference type="InterPro" id="IPR011990">
    <property type="entry name" value="TPR-like_helical_dom_sf"/>
</dbReference>
<dbReference type="PANTHER" id="PTHR47926">
    <property type="entry name" value="PENTATRICOPEPTIDE REPEAT-CONTAINING PROTEIN"/>
    <property type="match status" value="1"/>
</dbReference>
<dbReference type="InterPro" id="IPR046960">
    <property type="entry name" value="PPR_At4g14850-like_plant"/>
</dbReference>
<sequence length="654" mass="72975">MDRTRPTLGSCCSRTDDERACGVRSRKSSFERHLTLIFDHSNQVGISAPVVSRSPSCVICLVLCVSVDGRRIKGLPPIDALRCMHANRHTYTATAMHANRHAVCSTKCLREGRHLRHFNSVIRASLEKGVPDNALSQFKAFLLSTPFRPDHRTFALVLAACLRSSNLDAAMEAHARLVKHGVQTGAPIATPLFHLYLKHDRVAEALLLLDEVLGEKADAVHGNLVIVKLLKSGEFERANRVFKKMPVKDLVSWNSMIAGCVQNSRPREAMSFFDRMMGSGFEPDGFSFSSVLSACARVGARGYGERVHRLMLEKRIQLNYILCSALIDMYAKCGSIDAAEAVFNSIARDDVSIWNSMITGMAIHGHGSDAVALFSRMESEGLAPDGVTFLALLTACSHAGMVEEARKQLRMMTQVHGIEPRIEHYGAVVDATARAGLLDQAYETIRGMAVEPDGIIWRILLSACKRHHRPDLGEVAVNRMASRGSGDYVLLSSIYSSARRWNRAEQVWDSMKANKVRKKRGMSWAEVAGNLHQFKAGDRSHPETHDIYRVLDSLAKRSKMEGFLPMTELVSMDVLEEEREENLNVHSEKLAVAYCVLKTGPGTEIRVSKNLQTCEDCHEWMKVVSKVLSRVILVRDRIRFHKFEKGACSCNDYW</sequence>
<organism evidence="4 5">
    <name type="scientific">Ensete ventricosum</name>
    <name type="common">Abyssinian banana</name>
    <name type="synonym">Musa ensete</name>
    <dbReference type="NCBI Taxonomy" id="4639"/>
    <lineage>
        <taxon>Eukaryota</taxon>
        <taxon>Viridiplantae</taxon>
        <taxon>Streptophyta</taxon>
        <taxon>Embryophyta</taxon>
        <taxon>Tracheophyta</taxon>
        <taxon>Spermatophyta</taxon>
        <taxon>Magnoliopsida</taxon>
        <taxon>Liliopsida</taxon>
        <taxon>Zingiberales</taxon>
        <taxon>Musaceae</taxon>
        <taxon>Ensete</taxon>
    </lineage>
</organism>
<dbReference type="InterPro" id="IPR046848">
    <property type="entry name" value="E_motif"/>
</dbReference>
<dbReference type="EMBL" id="AMZH03016980">
    <property type="protein sequence ID" value="RRT43669.1"/>
    <property type="molecule type" value="Genomic_DNA"/>
</dbReference>
<name>A0A426XVY5_ENSVE</name>
<evidence type="ECO:0000256" key="2">
    <source>
        <dbReference type="PROSITE-ProRule" id="PRU00708"/>
    </source>
</evidence>
<dbReference type="GO" id="GO:0003723">
    <property type="term" value="F:RNA binding"/>
    <property type="evidence" value="ECO:0007669"/>
    <property type="project" value="InterPro"/>
</dbReference>
<dbReference type="Pfam" id="PF13041">
    <property type="entry name" value="PPR_2"/>
    <property type="match status" value="2"/>
</dbReference>
<feature type="domain" description="DYW" evidence="3">
    <location>
        <begin position="562"/>
        <end position="654"/>
    </location>
</feature>
<dbReference type="AlphaFoldDB" id="A0A426XVY5"/>
<dbReference type="FunFam" id="1.25.40.10:FF:000242">
    <property type="entry name" value="Pentatricopeptide repeat-containing protein"/>
    <property type="match status" value="1"/>
</dbReference>
<keyword evidence="1" id="KW-0677">Repeat</keyword>
<dbReference type="NCBIfam" id="TIGR00756">
    <property type="entry name" value="PPR"/>
    <property type="match status" value="3"/>
</dbReference>
<dbReference type="Proteomes" id="UP000287651">
    <property type="component" value="Unassembled WGS sequence"/>
</dbReference>
<dbReference type="Gene3D" id="1.25.40.10">
    <property type="entry name" value="Tetratricopeptide repeat domain"/>
    <property type="match status" value="3"/>
</dbReference>
<proteinExistence type="predicted"/>
<dbReference type="PROSITE" id="PS51375">
    <property type="entry name" value="PPR"/>
    <property type="match status" value="2"/>
</dbReference>